<reference evidence="1" key="2">
    <citation type="submission" date="2025-03" db="EMBL/GenBank/DDBJ databases">
        <authorList>
            <consortium name="ELIXIR-Norway"/>
            <consortium name="Elixir Norway"/>
        </authorList>
    </citation>
    <scope>NUCLEOTIDE SEQUENCE</scope>
</reference>
<accession>A0AC59Z4K7</accession>
<reference evidence="1" key="1">
    <citation type="submission" date="2023-05" db="EMBL/GenBank/DDBJ databases">
        <authorList>
            <consortium name="ELIXIR-Norway"/>
        </authorList>
    </citation>
    <scope>NUCLEOTIDE SEQUENCE</scope>
</reference>
<protein>
    <submittedName>
        <fullName evidence="1">Uncharacterized protein</fullName>
    </submittedName>
</protein>
<name>A0AC59Z4K7_RANTA</name>
<sequence length="174" mass="19688">MDHVKVLAFLQIFTAMEGRGGEPSTSLDLLSLRSYQYKHRFLFWALSPQRTRNFVSHFILPGCVFPCYLSGLVQSRSSLIIQLLLYQKFGEMGNLKVFKADRAWNYECILSGSSEDTSETEPQFPRVVTSSTTHPCVRLPPSLPPIAPLLFPGITSKAKIPEDKYYILMHICGI</sequence>
<gene>
    <name evidence="1" type="ORF">MRATA1EN22A_LOCUS13929</name>
</gene>
<dbReference type="Proteomes" id="UP001162501">
    <property type="component" value="Chromosome 24"/>
</dbReference>
<evidence type="ECO:0000313" key="2">
    <source>
        <dbReference type="Proteomes" id="UP001162501"/>
    </source>
</evidence>
<evidence type="ECO:0000313" key="1">
    <source>
        <dbReference type="EMBL" id="CAN0225344.1"/>
    </source>
</evidence>
<proteinExistence type="predicted"/>
<dbReference type="EMBL" id="OX596108">
    <property type="protein sequence ID" value="CAN0225344.1"/>
    <property type="molecule type" value="Genomic_DNA"/>
</dbReference>
<organism evidence="1 2">
    <name type="scientific">Rangifer tarandus platyrhynchus</name>
    <name type="common">Svalbard reindeer</name>
    <dbReference type="NCBI Taxonomy" id="3082113"/>
    <lineage>
        <taxon>Eukaryota</taxon>
        <taxon>Metazoa</taxon>
        <taxon>Chordata</taxon>
        <taxon>Craniata</taxon>
        <taxon>Vertebrata</taxon>
        <taxon>Euteleostomi</taxon>
        <taxon>Mammalia</taxon>
        <taxon>Eutheria</taxon>
        <taxon>Laurasiatheria</taxon>
        <taxon>Artiodactyla</taxon>
        <taxon>Ruminantia</taxon>
        <taxon>Pecora</taxon>
        <taxon>Cervidae</taxon>
        <taxon>Odocoileinae</taxon>
        <taxon>Rangifer</taxon>
    </lineage>
</organism>